<sequence length="35" mass="3833">MVLWLDFVTVLSCVLLNLNSHGNFEIQVLSITGGV</sequence>
<evidence type="ECO:0000256" key="1">
    <source>
        <dbReference type="SAM" id="SignalP"/>
    </source>
</evidence>
<dbReference type="EMBL" id="GBXM01057708">
    <property type="protein sequence ID" value="JAH50869.1"/>
    <property type="molecule type" value="Transcribed_RNA"/>
</dbReference>
<name>A0A0E9TB00_ANGAN</name>
<feature type="signal peptide" evidence="1">
    <location>
        <begin position="1"/>
        <end position="16"/>
    </location>
</feature>
<evidence type="ECO:0000313" key="2">
    <source>
        <dbReference type="EMBL" id="JAH50869.1"/>
    </source>
</evidence>
<dbReference type="AlphaFoldDB" id="A0A0E9TB00"/>
<feature type="chain" id="PRO_5005179537" evidence="1">
    <location>
        <begin position="17"/>
        <end position="35"/>
    </location>
</feature>
<keyword evidence="1" id="KW-0732">Signal</keyword>
<reference evidence="2" key="2">
    <citation type="journal article" date="2015" name="Fish Shellfish Immunol.">
        <title>Early steps in the European eel (Anguilla anguilla)-Vibrio vulnificus interaction in the gills: Role of the RtxA13 toxin.</title>
        <authorList>
            <person name="Callol A."/>
            <person name="Pajuelo D."/>
            <person name="Ebbesson L."/>
            <person name="Teles M."/>
            <person name="MacKenzie S."/>
            <person name="Amaro C."/>
        </authorList>
    </citation>
    <scope>NUCLEOTIDE SEQUENCE</scope>
</reference>
<proteinExistence type="predicted"/>
<accession>A0A0E9TB00</accession>
<reference evidence="2" key="1">
    <citation type="submission" date="2014-11" db="EMBL/GenBank/DDBJ databases">
        <authorList>
            <person name="Amaro Gonzalez C."/>
        </authorList>
    </citation>
    <scope>NUCLEOTIDE SEQUENCE</scope>
</reference>
<organism evidence="2">
    <name type="scientific">Anguilla anguilla</name>
    <name type="common">European freshwater eel</name>
    <name type="synonym">Muraena anguilla</name>
    <dbReference type="NCBI Taxonomy" id="7936"/>
    <lineage>
        <taxon>Eukaryota</taxon>
        <taxon>Metazoa</taxon>
        <taxon>Chordata</taxon>
        <taxon>Craniata</taxon>
        <taxon>Vertebrata</taxon>
        <taxon>Euteleostomi</taxon>
        <taxon>Actinopterygii</taxon>
        <taxon>Neopterygii</taxon>
        <taxon>Teleostei</taxon>
        <taxon>Anguilliformes</taxon>
        <taxon>Anguillidae</taxon>
        <taxon>Anguilla</taxon>
    </lineage>
</organism>
<protein>
    <submittedName>
        <fullName evidence="2">Uncharacterized protein</fullName>
    </submittedName>
</protein>